<keyword evidence="3" id="KW-1185">Reference proteome</keyword>
<evidence type="ECO:0000313" key="2">
    <source>
        <dbReference type="EMBL" id="SIS40047.1"/>
    </source>
</evidence>
<dbReference type="AlphaFoldDB" id="A0A1N7ISN9"/>
<protein>
    <submittedName>
        <fullName evidence="2">Uncharacterized protein</fullName>
    </submittedName>
</protein>
<evidence type="ECO:0000313" key="3">
    <source>
        <dbReference type="Proteomes" id="UP000186795"/>
    </source>
</evidence>
<gene>
    <name evidence="2" type="ORF">SAMN05421790_101314</name>
</gene>
<name>A0A1N7ISN9_9BACL</name>
<keyword evidence="1" id="KW-1133">Transmembrane helix</keyword>
<evidence type="ECO:0000256" key="1">
    <source>
        <dbReference type="SAM" id="Phobius"/>
    </source>
</evidence>
<keyword evidence="1" id="KW-0472">Membrane</keyword>
<feature type="transmembrane region" description="Helical" evidence="1">
    <location>
        <begin position="69"/>
        <end position="94"/>
    </location>
</feature>
<feature type="transmembrane region" description="Helical" evidence="1">
    <location>
        <begin position="130"/>
        <end position="148"/>
    </location>
</feature>
<accession>A0A1N7ISN9</accession>
<feature type="transmembrane region" description="Helical" evidence="1">
    <location>
        <begin position="39"/>
        <end position="62"/>
    </location>
</feature>
<keyword evidence="1" id="KW-0812">Transmembrane</keyword>
<sequence length="241" mass="26708">MAGLFGCCEGELKMMNPDITARPGSWIKMRNRFFRKGGIHVLVAASAMLSVTLLTGYSLLLIHRHREDLTCMVTMMLAMGVAMMGSLLVGTVLGVLFNEMFAPTVYAVLAGMAVGYSAGRPVHLMASLDGMLAGIMGGMMGAMLGVMVHREAPIYMIGLMNLIYVFTLIMIIRLIHEEVRRQRRRVQKTPQPIPWLLRKPWTYSLLVGLVLLIAVDQSLFSGEIPLNRLLQFPEANPLFTP</sequence>
<dbReference type="EMBL" id="FTOD01000001">
    <property type="protein sequence ID" value="SIS40047.1"/>
    <property type="molecule type" value="Genomic_DNA"/>
</dbReference>
<proteinExistence type="predicted"/>
<organism evidence="2 3">
    <name type="scientific">Kroppenstedtia eburnea</name>
    <dbReference type="NCBI Taxonomy" id="714067"/>
    <lineage>
        <taxon>Bacteria</taxon>
        <taxon>Bacillati</taxon>
        <taxon>Bacillota</taxon>
        <taxon>Bacilli</taxon>
        <taxon>Bacillales</taxon>
        <taxon>Thermoactinomycetaceae</taxon>
        <taxon>Kroppenstedtia</taxon>
    </lineage>
</organism>
<feature type="transmembrane region" description="Helical" evidence="1">
    <location>
        <begin position="100"/>
        <end position="118"/>
    </location>
</feature>
<dbReference type="Proteomes" id="UP000186795">
    <property type="component" value="Unassembled WGS sequence"/>
</dbReference>
<feature type="transmembrane region" description="Helical" evidence="1">
    <location>
        <begin position="154"/>
        <end position="175"/>
    </location>
</feature>
<reference evidence="3" key="1">
    <citation type="submission" date="2017-01" db="EMBL/GenBank/DDBJ databases">
        <authorList>
            <person name="Varghese N."/>
            <person name="Submissions S."/>
        </authorList>
    </citation>
    <scope>NUCLEOTIDE SEQUENCE [LARGE SCALE GENOMIC DNA]</scope>
    <source>
        <strain evidence="3">DSM 45196</strain>
    </source>
</reference>